<dbReference type="OrthoDB" id="9797709at2"/>
<dbReference type="Gene3D" id="3.40.710.10">
    <property type="entry name" value="DD-peptidase/beta-lactamase superfamily"/>
    <property type="match status" value="1"/>
</dbReference>
<keyword evidence="4" id="KW-1185">Reference proteome</keyword>
<reference evidence="3 4" key="1">
    <citation type="submission" date="2018-06" db="EMBL/GenBank/DDBJ databases">
        <title>Genomic Encyclopedia of Type Strains, Phase IV (KMG-IV): sequencing the most valuable type-strain genomes for metagenomic binning, comparative biology and taxonomic classification.</title>
        <authorList>
            <person name="Goeker M."/>
        </authorList>
    </citation>
    <scope>NUCLEOTIDE SEQUENCE [LARGE SCALE GENOMIC DNA]</scope>
    <source>
        <strain evidence="3 4">DSM 25532</strain>
    </source>
</reference>
<organism evidence="3 4">
    <name type="scientific">Roseimicrobium gellanilyticum</name>
    <dbReference type="NCBI Taxonomy" id="748857"/>
    <lineage>
        <taxon>Bacteria</taxon>
        <taxon>Pseudomonadati</taxon>
        <taxon>Verrucomicrobiota</taxon>
        <taxon>Verrucomicrobiia</taxon>
        <taxon>Verrucomicrobiales</taxon>
        <taxon>Verrucomicrobiaceae</taxon>
        <taxon>Roseimicrobium</taxon>
    </lineage>
</organism>
<dbReference type="PANTHER" id="PTHR43283:SF3">
    <property type="entry name" value="BETA-LACTAMASE FAMILY PROTEIN (AFU_ORTHOLOGUE AFUA_5G07500)"/>
    <property type="match status" value="1"/>
</dbReference>
<dbReference type="Pfam" id="PF00144">
    <property type="entry name" value="Beta-lactamase"/>
    <property type="match status" value="1"/>
</dbReference>
<sequence length="415" mass="45355">MKIRFLMFLALLFTSVAIVAETPTSGPLAAALKPLVDEGKIAGAVMLVADKDKVLALESAGYASLATKEPMKNDAVFWIASMTKSVTGVAVMMLVDEGKISLDDPVEKYLPEFKGQQVQEREGGPLHPPKHPITIREVMTHTSGLLTARDPRLKYVPTLEEKVKQSAQFPLIREPGTKFEYNNVGINAAGRIVEVVSGMPYPEFLQQRLFTPLGMKDTTFWPTEEQASRLASSVRLNKDKTALEDVKLDANLPAETFAKLSKTATVPRRVFDNFGVGKFSEYANKYGEPAGGLFSTATDMGRFCQMLLNGGTFDGKRYLTENAVKAMSSVQSGDVKVTPDTGYGIGWYAKFAGAEPPGMGSYTHQGARKTVMWVDPKNGLAMVVMVQNFDMDPDAHKRMHQSFLKAATGVIGKNK</sequence>
<evidence type="ECO:0000259" key="2">
    <source>
        <dbReference type="Pfam" id="PF00144"/>
    </source>
</evidence>
<keyword evidence="1" id="KW-0732">Signal</keyword>
<evidence type="ECO:0000313" key="3">
    <source>
        <dbReference type="EMBL" id="RBP43824.1"/>
    </source>
</evidence>
<dbReference type="AlphaFoldDB" id="A0A366HLS5"/>
<protein>
    <submittedName>
        <fullName evidence="3">CubicO group peptidase (Beta-lactamase class C family)</fullName>
    </submittedName>
</protein>
<dbReference type="InterPro" id="IPR012338">
    <property type="entry name" value="Beta-lactam/transpept-like"/>
</dbReference>
<dbReference type="InterPro" id="IPR050789">
    <property type="entry name" value="Diverse_Enzym_Activities"/>
</dbReference>
<gene>
    <name evidence="3" type="ORF">DES53_105223</name>
</gene>
<dbReference type="Proteomes" id="UP000253426">
    <property type="component" value="Unassembled WGS sequence"/>
</dbReference>
<dbReference type="PANTHER" id="PTHR43283">
    <property type="entry name" value="BETA-LACTAMASE-RELATED"/>
    <property type="match status" value="1"/>
</dbReference>
<evidence type="ECO:0000313" key="4">
    <source>
        <dbReference type="Proteomes" id="UP000253426"/>
    </source>
</evidence>
<dbReference type="RefSeq" id="WP_113959292.1">
    <property type="nucleotide sequence ID" value="NZ_QNRR01000005.1"/>
</dbReference>
<proteinExistence type="predicted"/>
<feature type="chain" id="PRO_5016619615" evidence="1">
    <location>
        <begin position="21"/>
        <end position="415"/>
    </location>
</feature>
<evidence type="ECO:0000256" key="1">
    <source>
        <dbReference type="SAM" id="SignalP"/>
    </source>
</evidence>
<accession>A0A366HLS5</accession>
<dbReference type="SUPFAM" id="SSF56601">
    <property type="entry name" value="beta-lactamase/transpeptidase-like"/>
    <property type="match status" value="1"/>
</dbReference>
<dbReference type="InterPro" id="IPR001466">
    <property type="entry name" value="Beta-lactam-related"/>
</dbReference>
<feature type="domain" description="Beta-lactamase-related" evidence="2">
    <location>
        <begin position="29"/>
        <end position="398"/>
    </location>
</feature>
<name>A0A366HLS5_9BACT</name>
<dbReference type="EMBL" id="QNRR01000005">
    <property type="protein sequence ID" value="RBP43824.1"/>
    <property type="molecule type" value="Genomic_DNA"/>
</dbReference>
<comment type="caution">
    <text evidence="3">The sequence shown here is derived from an EMBL/GenBank/DDBJ whole genome shotgun (WGS) entry which is preliminary data.</text>
</comment>
<feature type="signal peptide" evidence="1">
    <location>
        <begin position="1"/>
        <end position="20"/>
    </location>
</feature>